<accession>A0A9N7Y7S4</accession>
<evidence type="ECO:0000313" key="1">
    <source>
        <dbReference type="EMBL" id="CAB1414469.1"/>
    </source>
</evidence>
<sequence>MQSRQWTEIYGGVHNDECSDNVSAFGKHLERTDLGWCECSHSPPGAWRSVWRLTQPEAYKGTGPALPSSPSNVPLCHSTAMFLSRCVQPNENARPPR</sequence>
<evidence type="ECO:0000313" key="2">
    <source>
        <dbReference type="Proteomes" id="UP001153269"/>
    </source>
</evidence>
<protein>
    <submittedName>
        <fullName evidence="1">Uncharacterized protein</fullName>
    </submittedName>
</protein>
<dbReference type="EMBL" id="CADEAL010000108">
    <property type="protein sequence ID" value="CAB1414469.1"/>
    <property type="molecule type" value="Genomic_DNA"/>
</dbReference>
<keyword evidence="2" id="KW-1185">Reference proteome</keyword>
<gene>
    <name evidence="1" type="ORF">PLEPLA_LOCUS2178</name>
</gene>
<organism evidence="1 2">
    <name type="scientific">Pleuronectes platessa</name>
    <name type="common">European plaice</name>
    <dbReference type="NCBI Taxonomy" id="8262"/>
    <lineage>
        <taxon>Eukaryota</taxon>
        <taxon>Metazoa</taxon>
        <taxon>Chordata</taxon>
        <taxon>Craniata</taxon>
        <taxon>Vertebrata</taxon>
        <taxon>Euteleostomi</taxon>
        <taxon>Actinopterygii</taxon>
        <taxon>Neopterygii</taxon>
        <taxon>Teleostei</taxon>
        <taxon>Neoteleostei</taxon>
        <taxon>Acanthomorphata</taxon>
        <taxon>Carangaria</taxon>
        <taxon>Pleuronectiformes</taxon>
        <taxon>Pleuronectoidei</taxon>
        <taxon>Pleuronectidae</taxon>
        <taxon>Pleuronectes</taxon>
    </lineage>
</organism>
<comment type="caution">
    <text evidence="1">The sequence shown here is derived from an EMBL/GenBank/DDBJ whole genome shotgun (WGS) entry which is preliminary data.</text>
</comment>
<dbReference type="Proteomes" id="UP001153269">
    <property type="component" value="Unassembled WGS sequence"/>
</dbReference>
<dbReference type="AlphaFoldDB" id="A0A9N7Y7S4"/>
<name>A0A9N7Y7S4_PLEPL</name>
<reference evidence="1" key="1">
    <citation type="submission" date="2020-03" db="EMBL/GenBank/DDBJ databases">
        <authorList>
            <person name="Weist P."/>
        </authorList>
    </citation>
    <scope>NUCLEOTIDE SEQUENCE</scope>
</reference>
<proteinExistence type="predicted"/>